<dbReference type="AlphaFoldDB" id="A0A0A9DYP6"/>
<protein>
    <submittedName>
        <fullName evidence="1">Uncharacterized protein</fullName>
    </submittedName>
</protein>
<reference evidence="1" key="1">
    <citation type="submission" date="2014-09" db="EMBL/GenBank/DDBJ databases">
        <authorList>
            <person name="Magalhaes I.L.F."/>
            <person name="Oliveira U."/>
            <person name="Santos F.R."/>
            <person name="Vidigal T.H.D.A."/>
            <person name="Brescovit A.D."/>
            <person name="Santos A.J."/>
        </authorList>
    </citation>
    <scope>NUCLEOTIDE SEQUENCE</scope>
    <source>
        <tissue evidence="1">Shoot tissue taken approximately 20 cm above the soil surface</tissue>
    </source>
</reference>
<sequence>MPFCSDLSIDSAVAIYSFLRKTMDVLGNKEKAHITILPKCHYHIDTLIMRLRLVLNL</sequence>
<organism evidence="1">
    <name type="scientific">Arundo donax</name>
    <name type="common">Giant reed</name>
    <name type="synonym">Donax arundinaceus</name>
    <dbReference type="NCBI Taxonomy" id="35708"/>
    <lineage>
        <taxon>Eukaryota</taxon>
        <taxon>Viridiplantae</taxon>
        <taxon>Streptophyta</taxon>
        <taxon>Embryophyta</taxon>
        <taxon>Tracheophyta</taxon>
        <taxon>Spermatophyta</taxon>
        <taxon>Magnoliopsida</taxon>
        <taxon>Liliopsida</taxon>
        <taxon>Poales</taxon>
        <taxon>Poaceae</taxon>
        <taxon>PACMAD clade</taxon>
        <taxon>Arundinoideae</taxon>
        <taxon>Arundineae</taxon>
        <taxon>Arundo</taxon>
    </lineage>
</organism>
<reference evidence="1" key="2">
    <citation type="journal article" date="2015" name="Data Brief">
        <title>Shoot transcriptome of the giant reed, Arundo donax.</title>
        <authorList>
            <person name="Barrero R.A."/>
            <person name="Guerrero F.D."/>
            <person name="Moolhuijzen P."/>
            <person name="Goolsby J.A."/>
            <person name="Tidwell J."/>
            <person name="Bellgard S.E."/>
            <person name="Bellgard M.I."/>
        </authorList>
    </citation>
    <scope>NUCLEOTIDE SEQUENCE</scope>
    <source>
        <tissue evidence="1">Shoot tissue taken approximately 20 cm above the soil surface</tissue>
    </source>
</reference>
<evidence type="ECO:0000313" key="1">
    <source>
        <dbReference type="EMBL" id="JAD91838.1"/>
    </source>
</evidence>
<accession>A0A0A9DYP6</accession>
<name>A0A0A9DYP6_ARUDO</name>
<proteinExistence type="predicted"/>
<dbReference type="EMBL" id="GBRH01206057">
    <property type="protein sequence ID" value="JAD91838.1"/>
    <property type="molecule type" value="Transcribed_RNA"/>
</dbReference>